<comment type="caution">
    <text evidence="1">The sequence shown here is derived from an EMBL/GenBank/DDBJ whole genome shotgun (WGS) entry which is preliminary data.</text>
</comment>
<protein>
    <submittedName>
        <fullName evidence="1">Uncharacterized protein</fullName>
    </submittedName>
</protein>
<dbReference type="RefSeq" id="WP_350412952.1">
    <property type="nucleotide sequence ID" value="NZ_JBEOKT010000011.1"/>
</dbReference>
<gene>
    <name evidence="1" type="ORF">ABS362_13110</name>
</gene>
<sequence>MLKLKKRIDGYLKYPLMWVMLLWAFTMPGHEVRVYNFLFKALVGEPVAELTQAREEISRSEKQPNFAYQEATPAASVAGKLKLQLPGAISDSFLFSPGQPVPFFSFSGYSYRAAAVQEQLLIALLPNAP</sequence>
<evidence type="ECO:0000313" key="1">
    <source>
        <dbReference type="EMBL" id="MER2998489.1"/>
    </source>
</evidence>
<accession>A0ABV1RVS3</accession>
<dbReference type="Proteomes" id="UP001476807">
    <property type="component" value="Unassembled WGS sequence"/>
</dbReference>
<dbReference type="EMBL" id="JBEOKT010000011">
    <property type="protein sequence ID" value="MER2998489.1"/>
    <property type="molecule type" value="Genomic_DNA"/>
</dbReference>
<reference evidence="1 2" key="1">
    <citation type="submission" date="2024-06" db="EMBL/GenBank/DDBJ databases">
        <title>Pontibacter populi HYL7-15.</title>
        <authorList>
            <person name="Kim M.K."/>
        </authorList>
    </citation>
    <scope>NUCLEOTIDE SEQUENCE [LARGE SCALE GENOMIC DNA]</scope>
    <source>
        <strain evidence="1 2">HYL7-15</strain>
    </source>
</reference>
<name>A0ABV1RVS3_9BACT</name>
<proteinExistence type="predicted"/>
<evidence type="ECO:0000313" key="2">
    <source>
        <dbReference type="Proteomes" id="UP001476807"/>
    </source>
</evidence>
<organism evidence="1 2">
    <name type="scientific">Pontibacter populi</name>
    <dbReference type="NCBI Taxonomy" id="890055"/>
    <lineage>
        <taxon>Bacteria</taxon>
        <taxon>Pseudomonadati</taxon>
        <taxon>Bacteroidota</taxon>
        <taxon>Cytophagia</taxon>
        <taxon>Cytophagales</taxon>
        <taxon>Hymenobacteraceae</taxon>
        <taxon>Pontibacter</taxon>
    </lineage>
</organism>
<keyword evidence="2" id="KW-1185">Reference proteome</keyword>